<dbReference type="AlphaFoldDB" id="A0A1M7SH02"/>
<evidence type="ECO:0000313" key="4">
    <source>
        <dbReference type="Proteomes" id="UP000184097"/>
    </source>
</evidence>
<accession>A0A1M7SH02</accession>
<evidence type="ECO:0000256" key="1">
    <source>
        <dbReference type="SAM" id="MobiDB-lite"/>
    </source>
</evidence>
<proteinExistence type="predicted"/>
<evidence type="ECO:0000313" key="3">
    <source>
        <dbReference type="EMBL" id="SHN57759.1"/>
    </source>
</evidence>
<feature type="transmembrane region" description="Helical" evidence="2">
    <location>
        <begin position="12"/>
        <end position="30"/>
    </location>
</feature>
<name>A0A1M7SH02_9FIRM</name>
<keyword evidence="2" id="KW-0812">Transmembrane</keyword>
<dbReference type="SUPFAM" id="SSF69304">
    <property type="entry name" value="Tricorn protease N-terminal domain"/>
    <property type="match status" value="1"/>
</dbReference>
<dbReference type="RefSeq" id="WP_072703057.1">
    <property type="nucleotide sequence ID" value="NZ_FRDH01000006.1"/>
</dbReference>
<feature type="compositionally biased region" description="Acidic residues" evidence="1">
    <location>
        <begin position="74"/>
        <end position="86"/>
    </location>
</feature>
<organism evidence="3 4">
    <name type="scientific">Butyrivibrio hungatei DSM 14810</name>
    <dbReference type="NCBI Taxonomy" id="1121132"/>
    <lineage>
        <taxon>Bacteria</taxon>
        <taxon>Bacillati</taxon>
        <taxon>Bacillota</taxon>
        <taxon>Clostridia</taxon>
        <taxon>Lachnospirales</taxon>
        <taxon>Lachnospiraceae</taxon>
        <taxon>Butyrivibrio</taxon>
    </lineage>
</organism>
<protein>
    <submittedName>
        <fullName evidence="3">Uncharacterized protein</fullName>
    </submittedName>
</protein>
<keyword evidence="2" id="KW-0472">Membrane</keyword>
<dbReference type="EMBL" id="FRDH01000006">
    <property type="protein sequence ID" value="SHN57759.1"/>
    <property type="molecule type" value="Genomic_DNA"/>
</dbReference>
<reference evidence="3 4" key="1">
    <citation type="submission" date="2016-12" db="EMBL/GenBank/DDBJ databases">
        <authorList>
            <person name="Song W.-J."/>
            <person name="Kurnit D.M."/>
        </authorList>
    </citation>
    <scope>NUCLEOTIDE SEQUENCE [LARGE SCALE GENOMIC DNA]</scope>
    <source>
        <strain evidence="3 4">DSM 14810</strain>
    </source>
</reference>
<feature type="compositionally biased region" description="Low complexity" evidence="1">
    <location>
        <begin position="42"/>
        <end position="70"/>
    </location>
</feature>
<dbReference type="Proteomes" id="UP000184097">
    <property type="component" value="Unassembled WGS sequence"/>
</dbReference>
<keyword evidence="2" id="KW-1133">Transmembrane helix</keyword>
<gene>
    <name evidence="3" type="ORF">SAMN02745247_01784</name>
</gene>
<sequence length="580" mass="65677">MVGPKGGNKKLVGIIVAIVIIGALLTPDIVKMATKAHKEKAAQTTEQSSESNESAAAAEASNSSASNTSQVAENTEEPEEEVEEETGPEHVEYFSLRVGSGMYPYTTGSNDFIFFTEDNKYYAPFAKMLHIGQDPITFTDKNVTRIENDEFRSCVITADGKNYLFNQWTDDPIMLNEKSVNASCVYDDATYMIPTSADGTVGDLYYINSIYEEEQLVASDVVVDTAGINFYSPSYDDIKFLYTKEVGGKRTLILAYTKEETIQKGDFKIYETEVAEGNMIPVFLDIYDYAYYDQDKKELYYVSQDYQDKSKIETKMIYTGNMDEFYAFDDGELYILDGDNVYGFNPSYEKAEPLLSTGIAKLEYHGNVSAYGYHNGHRVFTSATSCLLTDKNGTEYFGATKESELTQPNRKMGEDKAYYYPCGCYSAILYVKDGVLWIDQYNGVNEETGELNIENFILFDKEKVVDFCSDYGGGFMFVYTEAGNVYFLNADEKEVKLIDSGVDYNQESDIANFAFDYEDEKLYYSKDGNFFRYDIEMDSVNDSIYHEGWKISRDWTYVYITSAGDKTTHLFYGGSTYDCN</sequence>
<evidence type="ECO:0000256" key="2">
    <source>
        <dbReference type="SAM" id="Phobius"/>
    </source>
</evidence>
<feature type="region of interest" description="Disordered" evidence="1">
    <location>
        <begin position="40"/>
        <end position="90"/>
    </location>
</feature>